<dbReference type="GO" id="GO:0003729">
    <property type="term" value="F:mRNA binding"/>
    <property type="evidence" value="ECO:0007669"/>
    <property type="project" value="InterPro"/>
</dbReference>
<keyword evidence="3" id="KW-1185">Reference proteome</keyword>
<dbReference type="Gene3D" id="3.30.160.60">
    <property type="entry name" value="Classic Zinc Finger"/>
    <property type="match status" value="1"/>
</dbReference>
<dbReference type="PANTHER" id="PTHR12097">
    <property type="entry name" value="SPLICING FACTOR 3B, SUBUNIT 1-RELATED"/>
    <property type="match status" value="1"/>
</dbReference>
<protein>
    <submittedName>
        <fullName evidence="2">Uu.00g032440.m01.CDS01</fullName>
    </submittedName>
</protein>
<evidence type="ECO:0000313" key="3">
    <source>
        <dbReference type="Proteomes" id="UP001295740"/>
    </source>
</evidence>
<dbReference type="EMBL" id="CAUWAG010000003">
    <property type="protein sequence ID" value="CAJ2500391.1"/>
    <property type="molecule type" value="Genomic_DNA"/>
</dbReference>
<gene>
    <name evidence="2" type="ORF">KHLLAP_LOCUS859</name>
</gene>
<reference evidence="2" key="1">
    <citation type="submission" date="2023-10" db="EMBL/GenBank/DDBJ databases">
        <authorList>
            <person name="Hackl T."/>
        </authorList>
    </citation>
    <scope>NUCLEOTIDE SEQUENCE</scope>
</reference>
<proteinExistence type="predicted"/>
<dbReference type="GO" id="GO:0000245">
    <property type="term" value="P:spliceosomal complex assembly"/>
    <property type="evidence" value="ECO:0007669"/>
    <property type="project" value="InterPro"/>
</dbReference>
<feature type="region of interest" description="Disordered" evidence="1">
    <location>
        <begin position="560"/>
        <end position="583"/>
    </location>
</feature>
<name>A0AAI8V8P2_9PEZI</name>
<evidence type="ECO:0000313" key="2">
    <source>
        <dbReference type="EMBL" id="CAJ2500391.1"/>
    </source>
</evidence>
<evidence type="ECO:0000256" key="1">
    <source>
        <dbReference type="SAM" id="MobiDB-lite"/>
    </source>
</evidence>
<dbReference type="Proteomes" id="UP001295740">
    <property type="component" value="Unassembled WGS sequence"/>
</dbReference>
<feature type="region of interest" description="Disordered" evidence="1">
    <location>
        <begin position="252"/>
        <end position="273"/>
    </location>
</feature>
<dbReference type="InterPro" id="IPR038737">
    <property type="entry name" value="SF3b_su1-like"/>
</dbReference>
<dbReference type="AlphaFoldDB" id="A0AAI8V8P2"/>
<accession>A0AAI8V8P2</accession>
<comment type="caution">
    <text evidence="2">The sequence shown here is derived from an EMBL/GenBank/DDBJ whole genome shotgun (WGS) entry which is preliminary data.</text>
</comment>
<sequence length="770" mass="85728">MRICFELLDMLKALKKGIRRAANNTLGFNAKTIGPQGVLATLLNNLRDQERVHPQLVALTGCHGRQEPAPLLKKDPADFATRGPILVATTRTNWIGETWKDYFTANLFVPDYKTMAEAINLSSVVFPASLTSGGTGRSIRSPPRLIVLLLKRDPLSFVGRFENAERRPDMIGLLEWMLLLLVDGNVSLAPRQENIKRHCRSLHREDERYACQECDKTFSPSDNLPQRARDNANGAIVMNLITSMAGLKAAPFGDANQHNSSSDGGSTETDEDVDKDFFPDLFVDKRKLDPAFHREIEPEKFRSPASKSGGVFVQEARAQVKQVARCRSVDRWWIYYVYDFFLKSKFRSIFKAIGVVNTVKHAAARSLIPTYSLSMSAPEKPTYLPAELCMVCEGQNASAKLDPSQYFGTPLFYGRDIQEYKKFAMAWYGMLRQDLEILAPKTQKMINSAVREQMNAAGPIVDDGNPSSLCVVIAFHQTTDLFPVDEAYSMMEGDASHVAKVLDWVATFKEKDDADEYLNGADIRAAAALAIASLCSAFENTEKGLRSFYGMAGSKKVRSIPKPLSNVRGGDRSAASEQKKKRAAEDRTFRYTKSFPYGDMDLANGNQSSHGTLAGSRSCKKAAAESIPVNYEASFRLCAITRRQMVEDISASVYDVNFCCEELDSLPDFTPQETRTLQIRDIVWDAKGLYRVKEDLGIMNAPVATYFRAVHSRQGVSDKKDGDVGVSRVPVDTLGYGSSVHFTGEKVEEMTELLREHCSSDELYMETSST</sequence>
<feature type="compositionally biased region" description="Polar residues" evidence="1">
    <location>
        <begin position="256"/>
        <end position="267"/>
    </location>
</feature>
<organism evidence="2 3">
    <name type="scientific">Anthostomella pinea</name>
    <dbReference type="NCBI Taxonomy" id="933095"/>
    <lineage>
        <taxon>Eukaryota</taxon>
        <taxon>Fungi</taxon>
        <taxon>Dikarya</taxon>
        <taxon>Ascomycota</taxon>
        <taxon>Pezizomycotina</taxon>
        <taxon>Sordariomycetes</taxon>
        <taxon>Xylariomycetidae</taxon>
        <taxon>Xylariales</taxon>
        <taxon>Xylariaceae</taxon>
        <taxon>Anthostomella</taxon>
    </lineage>
</organism>